<accession>A0ABM1ETE4</accession>
<proteinExistence type="predicted"/>
<evidence type="ECO:0000313" key="4">
    <source>
        <dbReference type="RefSeq" id="XP_014675465.1"/>
    </source>
</evidence>
<dbReference type="GeneID" id="106815514"/>
<dbReference type="Pfam" id="PF00010">
    <property type="entry name" value="HLH"/>
    <property type="match status" value="1"/>
</dbReference>
<dbReference type="InterPro" id="IPR036638">
    <property type="entry name" value="HLH_DNA-bd_sf"/>
</dbReference>
<dbReference type="RefSeq" id="XP_014675465.1">
    <property type="nucleotide sequence ID" value="XM_014819979.1"/>
</dbReference>
<reference evidence="4" key="1">
    <citation type="submission" date="2025-08" db="UniProtKB">
        <authorList>
            <consortium name="RefSeq"/>
        </authorList>
    </citation>
    <scope>IDENTIFICATION</scope>
</reference>
<dbReference type="InterPro" id="IPR011598">
    <property type="entry name" value="bHLH_dom"/>
</dbReference>
<evidence type="ECO:0000313" key="3">
    <source>
        <dbReference type="Proteomes" id="UP000695022"/>
    </source>
</evidence>
<dbReference type="PANTHER" id="PTHR23349:SF68">
    <property type="entry name" value="FI14601P"/>
    <property type="match status" value="1"/>
</dbReference>
<dbReference type="Gene3D" id="4.10.280.10">
    <property type="entry name" value="Helix-loop-helix DNA-binding domain"/>
    <property type="match status" value="1"/>
</dbReference>
<evidence type="ECO:0000256" key="1">
    <source>
        <dbReference type="SAM" id="MobiDB-lite"/>
    </source>
</evidence>
<gene>
    <name evidence="4" type="primary">LOC106815514</name>
</gene>
<dbReference type="SMART" id="SM00353">
    <property type="entry name" value="HLH"/>
    <property type="match status" value="1"/>
</dbReference>
<organism evidence="3 4">
    <name type="scientific">Priapulus caudatus</name>
    <name type="common">Priapulid worm</name>
    <dbReference type="NCBI Taxonomy" id="37621"/>
    <lineage>
        <taxon>Eukaryota</taxon>
        <taxon>Metazoa</taxon>
        <taxon>Ecdysozoa</taxon>
        <taxon>Scalidophora</taxon>
        <taxon>Priapulida</taxon>
        <taxon>Priapulimorpha</taxon>
        <taxon>Priapulimorphida</taxon>
        <taxon>Priapulidae</taxon>
        <taxon>Priapulus</taxon>
    </lineage>
</organism>
<feature type="region of interest" description="Disordered" evidence="1">
    <location>
        <begin position="164"/>
        <end position="202"/>
    </location>
</feature>
<sequence length="202" mass="22860">MSLVGGYHHQGLHPNSAAQFYPYPGAYPRDPMPDPGYYQSWMLGADAQMDMCGYAGLQDPQQPQRDIYGNIVVSANGIGPPKVIKRRTTANKKERRRTVSINTAFSDLRECIPNVPSDTKLSKIKTLRLATSYIAYLTEVLSKDDPTLLAENFKADLVMKHTQEIKKRKEMDETNNEASSEEKRPKGRTGWPQQVWAMELKQ</sequence>
<dbReference type="CDD" id="cd11466">
    <property type="entry name" value="bHLH_TS_HAND"/>
    <property type="match status" value="1"/>
</dbReference>
<dbReference type="InterPro" id="IPR050283">
    <property type="entry name" value="E-box_TF_Regulators"/>
</dbReference>
<dbReference type="PROSITE" id="PS50888">
    <property type="entry name" value="BHLH"/>
    <property type="match status" value="1"/>
</dbReference>
<name>A0ABM1ETE4_PRICU</name>
<dbReference type="Proteomes" id="UP000695022">
    <property type="component" value="Unplaced"/>
</dbReference>
<keyword evidence="3" id="KW-1185">Reference proteome</keyword>
<dbReference type="PANTHER" id="PTHR23349">
    <property type="entry name" value="BASIC HELIX-LOOP-HELIX TRANSCRIPTION FACTOR, TWIST"/>
    <property type="match status" value="1"/>
</dbReference>
<evidence type="ECO:0000259" key="2">
    <source>
        <dbReference type="PROSITE" id="PS50888"/>
    </source>
</evidence>
<dbReference type="SUPFAM" id="SSF47459">
    <property type="entry name" value="HLH, helix-loop-helix DNA-binding domain"/>
    <property type="match status" value="1"/>
</dbReference>
<feature type="domain" description="BHLH" evidence="2">
    <location>
        <begin position="85"/>
        <end position="137"/>
    </location>
</feature>
<protein>
    <submittedName>
        <fullName evidence="4">Heart- and neural crest derivatives-expressed protein 2-like</fullName>
    </submittedName>
</protein>